<dbReference type="KEGG" id="tdn:Suden_2101"/>
<gene>
    <name evidence="5" type="ordered locus">Suden_2101</name>
</gene>
<dbReference type="PROSITE" id="PS50887">
    <property type="entry name" value="GGDEF"/>
    <property type="match status" value="1"/>
</dbReference>
<evidence type="ECO:0000313" key="5">
    <source>
        <dbReference type="EMBL" id="ABB45375.1"/>
    </source>
</evidence>
<reference evidence="5 6" key="1">
    <citation type="journal article" date="2008" name="Appl. Environ. Microbiol.">
        <title>Genome of the epsilonproteobacterial chemolithoautotroph Sulfurimonas denitrificans.</title>
        <authorList>
            <person name="Sievert S.M."/>
            <person name="Scott K.M."/>
            <person name="Klotz M.G."/>
            <person name="Chain P.S.G."/>
            <person name="Hauser L.J."/>
            <person name="Hemp J."/>
            <person name="Huegler M."/>
            <person name="Land M."/>
            <person name="Lapidus A."/>
            <person name="Larimer F.W."/>
            <person name="Lucas S."/>
            <person name="Malfatti S.A."/>
            <person name="Meyer F."/>
            <person name="Paulsen I.T."/>
            <person name="Ren Q."/>
            <person name="Simon J."/>
            <person name="Bailey K."/>
            <person name="Diaz E."/>
            <person name="Fitzpatrick K.A."/>
            <person name="Glover B."/>
            <person name="Gwatney N."/>
            <person name="Korajkic A."/>
            <person name="Long A."/>
            <person name="Mobberley J.M."/>
            <person name="Pantry S.N."/>
            <person name="Pazder G."/>
            <person name="Peterson S."/>
            <person name="Quintanilla J.D."/>
            <person name="Sprinkle R."/>
            <person name="Stephens J."/>
            <person name="Thomas P."/>
            <person name="Vaughn R."/>
            <person name="Weber M.J."/>
            <person name="Wooten L.L."/>
        </authorList>
    </citation>
    <scope>NUCLEOTIDE SEQUENCE [LARGE SCALE GENOMIC DNA]</scope>
    <source>
        <strain evidence="6">ATCC 33889 / DSM 1251</strain>
    </source>
</reference>
<dbReference type="HOGENOM" id="CLU_000445_70_50_7"/>
<dbReference type="GO" id="GO:0003824">
    <property type="term" value="F:catalytic activity"/>
    <property type="evidence" value="ECO:0007669"/>
    <property type="project" value="UniProtKB-ARBA"/>
</dbReference>
<dbReference type="PROSITE" id="PS50113">
    <property type="entry name" value="PAC"/>
    <property type="match status" value="1"/>
</dbReference>
<dbReference type="NCBIfam" id="TIGR00229">
    <property type="entry name" value="sensory_box"/>
    <property type="match status" value="1"/>
</dbReference>
<dbReference type="SMART" id="SM00267">
    <property type="entry name" value="GGDEF"/>
    <property type="match status" value="1"/>
</dbReference>
<dbReference type="InterPro" id="IPR001610">
    <property type="entry name" value="PAC"/>
</dbReference>
<dbReference type="STRING" id="326298.Suden_2101"/>
<evidence type="ECO:0000313" key="6">
    <source>
        <dbReference type="Proteomes" id="UP000002714"/>
    </source>
</evidence>
<dbReference type="Pfam" id="PF00563">
    <property type="entry name" value="EAL"/>
    <property type="match status" value="1"/>
</dbReference>
<keyword evidence="6" id="KW-1185">Reference proteome</keyword>
<proteinExistence type="predicted"/>
<dbReference type="InterPro" id="IPR000700">
    <property type="entry name" value="PAS-assoc_C"/>
</dbReference>
<dbReference type="PANTHER" id="PTHR44757:SF2">
    <property type="entry name" value="BIOFILM ARCHITECTURE MAINTENANCE PROTEIN MBAA"/>
    <property type="match status" value="1"/>
</dbReference>
<evidence type="ECO:0000259" key="1">
    <source>
        <dbReference type="PROSITE" id="PS50112"/>
    </source>
</evidence>
<dbReference type="PROSITE" id="PS50112">
    <property type="entry name" value="PAS"/>
    <property type="match status" value="1"/>
</dbReference>
<evidence type="ECO:0000259" key="4">
    <source>
        <dbReference type="PROSITE" id="PS50887"/>
    </source>
</evidence>
<dbReference type="InterPro" id="IPR000014">
    <property type="entry name" value="PAS"/>
</dbReference>
<dbReference type="PANTHER" id="PTHR44757">
    <property type="entry name" value="DIGUANYLATE CYCLASE DGCP"/>
    <property type="match status" value="1"/>
</dbReference>
<dbReference type="Pfam" id="PF00990">
    <property type="entry name" value="GGDEF"/>
    <property type="match status" value="2"/>
</dbReference>
<sequence length="849" mass="98206">MNILNKLTLLYKYDDGDICNSLMPYLSKLFEVVYKANDLDDLLKISKENRVDVILFEIAKEDKPTISTLDLIHKESIAKGIIILAKEESITSLQKAIEIHAHSYILNKKENLQTILKSIKSLSIKIDKELKESLIYDKLNKQFYELTRQYEIINKNIFLSYSDLDGNITDVTKAYLDFTGYCKEELIGKNHSVLKHVDLKKSYVEDLWSTISKNIIWRGEFQNIKKDGTLFWIKVVIEPLYDENGIKIGYCAIKEDITDKKRVEMLSVTDMLTSLFNRRYFSEILVKELGRAKRNMLNFCLIIVDVDYFKQYNDFYGHQAGDNVLRKIAECLSISSGRGNDFAFRIGGEEFAIITSNMDDDDVMNYVENIRLSIENLKINHEKSKVSDYVTASFGVMNFSPSIELLSSDDVYNIADKNLYEAKKDGRNRVVFYKNKIDKNLSCSIDKLTKLPDKAALFEAVHELEDRAMLMIISLNDFTHLKEQYDNKLLDNIIIEKSKDLRRTILDKETFLFRLSTNEFAILVTRQSQFEKYLSIMEYAILQNRVCEMVYKDVEYKIVINYTIGIAYGKKKLLNMANMALIKASSTTKGFYVYCGEIEQKEIRKQMLDKLKIYKEALDNDKIIPYFQPIVDVNSGKIFKYEALARLIDESGNIVTPYMFLDAVKEDKTWEYFTRQMLHKVFDIYSKNSVNLSINLTYENIASPSLIAYIKNRLDLFGGQRITFEIVESEDIKNYNLVEEFILFVKSYGCKIAIDDFGSGYSNFTNIVRLNTDYIKLDGTIIENLAKDKNVELMAISLINFAKKAGIKTIAEFVSSKEIALHVKELGIDFVQGYEYGKPELAEYYGLKS</sequence>
<dbReference type="FunFam" id="3.30.70.270:FF:000001">
    <property type="entry name" value="Diguanylate cyclase domain protein"/>
    <property type="match status" value="1"/>
</dbReference>
<dbReference type="SUPFAM" id="SSF52172">
    <property type="entry name" value="CheY-like"/>
    <property type="match status" value="1"/>
</dbReference>
<protein>
    <submittedName>
        <fullName evidence="5">Response regulator receiver (CheY-like) modulated diguanylate cyclase/phosphodiesterase (GGDEF &amp; EAL domains) with PAS/PAC sensor(S)</fullName>
    </submittedName>
</protein>
<dbReference type="Pfam" id="PF13426">
    <property type="entry name" value="PAS_9"/>
    <property type="match status" value="1"/>
</dbReference>
<dbReference type="Proteomes" id="UP000002714">
    <property type="component" value="Chromosome"/>
</dbReference>
<feature type="domain" description="PAS" evidence="1">
    <location>
        <begin position="163"/>
        <end position="190"/>
    </location>
</feature>
<dbReference type="Gene3D" id="3.20.20.450">
    <property type="entry name" value="EAL domain"/>
    <property type="match status" value="1"/>
</dbReference>
<dbReference type="InterPro" id="IPR035919">
    <property type="entry name" value="EAL_sf"/>
</dbReference>
<evidence type="ECO:0000259" key="3">
    <source>
        <dbReference type="PROSITE" id="PS50883"/>
    </source>
</evidence>
<dbReference type="InterPro" id="IPR052155">
    <property type="entry name" value="Biofilm_reg_signaling"/>
</dbReference>
<name>Q30NQ6_SULDN</name>
<dbReference type="CDD" id="cd01949">
    <property type="entry name" value="GGDEF"/>
    <property type="match status" value="1"/>
</dbReference>
<organism evidence="5 6">
    <name type="scientific">Sulfurimonas denitrificans (strain ATCC 33889 / DSM 1251)</name>
    <name type="common">Thiomicrospira denitrificans (strain ATCC 33889 / DSM 1251)</name>
    <dbReference type="NCBI Taxonomy" id="326298"/>
    <lineage>
        <taxon>Bacteria</taxon>
        <taxon>Pseudomonadati</taxon>
        <taxon>Campylobacterota</taxon>
        <taxon>Epsilonproteobacteria</taxon>
        <taxon>Campylobacterales</taxon>
        <taxon>Sulfurimonadaceae</taxon>
        <taxon>Sulfurimonas</taxon>
    </lineage>
</organism>
<dbReference type="NCBIfam" id="TIGR00254">
    <property type="entry name" value="GGDEF"/>
    <property type="match status" value="1"/>
</dbReference>
<dbReference type="RefSeq" id="WP_011373715.1">
    <property type="nucleotide sequence ID" value="NC_007575.1"/>
</dbReference>
<accession>Q30NQ6</accession>
<dbReference type="PROSITE" id="PS50883">
    <property type="entry name" value="EAL"/>
    <property type="match status" value="1"/>
</dbReference>
<dbReference type="SUPFAM" id="SSF55785">
    <property type="entry name" value="PYP-like sensor domain (PAS domain)"/>
    <property type="match status" value="1"/>
</dbReference>
<dbReference type="EMBL" id="CP000153">
    <property type="protein sequence ID" value="ABB45375.1"/>
    <property type="molecule type" value="Genomic_DNA"/>
</dbReference>
<dbReference type="OrthoDB" id="9790732at2"/>
<feature type="domain" description="EAL" evidence="3">
    <location>
        <begin position="607"/>
        <end position="849"/>
    </location>
</feature>
<dbReference type="eggNOG" id="COG3706">
    <property type="taxonomic scope" value="Bacteria"/>
</dbReference>
<dbReference type="Gene3D" id="3.30.450.20">
    <property type="entry name" value="PAS domain"/>
    <property type="match status" value="1"/>
</dbReference>
<feature type="domain" description="PAC" evidence="2">
    <location>
        <begin position="217"/>
        <end position="269"/>
    </location>
</feature>
<dbReference type="eggNOG" id="COG2200">
    <property type="taxonomic scope" value="Bacteria"/>
</dbReference>
<dbReference type="CDD" id="cd01948">
    <property type="entry name" value="EAL"/>
    <property type="match status" value="1"/>
</dbReference>
<feature type="domain" description="GGDEF" evidence="4">
    <location>
        <begin position="297"/>
        <end position="435"/>
    </location>
</feature>
<dbReference type="InterPro" id="IPR001633">
    <property type="entry name" value="EAL_dom"/>
</dbReference>
<dbReference type="InterPro" id="IPR011006">
    <property type="entry name" value="CheY-like_superfamily"/>
</dbReference>
<evidence type="ECO:0000259" key="2">
    <source>
        <dbReference type="PROSITE" id="PS50113"/>
    </source>
</evidence>
<dbReference type="InterPro" id="IPR035965">
    <property type="entry name" value="PAS-like_dom_sf"/>
</dbReference>
<dbReference type="InterPro" id="IPR029787">
    <property type="entry name" value="Nucleotide_cyclase"/>
</dbReference>
<dbReference type="CDD" id="cd00130">
    <property type="entry name" value="PAS"/>
    <property type="match status" value="1"/>
</dbReference>
<dbReference type="Gene3D" id="3.30.70.270">
    <property type="match status" value="2"/>
</dbReference>
<dbReference type="InterPro" id="IPR043128">
    <property type="entry name" value="Rev_trsase/Diguanyl_cyclase"/>
</dbReference>
<dbReference type="SUPFAM" id="SSF55073">
    <property type="entry name" value="Nucleotide cyclase"/>
    <property type="match status" value="2"/>
</dbReference>
<dbReference type="SUPFAM" id="SSF141868">
    <property type="entry name" value="EAL domain-like"/>
    <property type="match status" value="1"/>
</dbReference>
<dbReference type="SMART" id="SM00052">
    <property type="entry name" value="EAL"/>
    <property type="match status" value="1"/>
</dbReference>
<dbReference type="Gene3D" id="3.40.50.2300">
    <property type="match status" value="1"/>
</dbReference>
<dbReference type="InterPro" id="IPR000160">
    <property type="entry name" value="GGDEF_dom"/>
</dbReference>
<dbReference type="AlphaFoldDB" id="Q30NQ6"/>
<dbReference type="SMART" id="SM00086">
    <property type="entry name" value="PAC"/>
    <property type="match status" value="1"/>
</dbReference>